<keyword evidence="3" id="KW-1185">Reference proteome</keyword>
<dbReference type="RefSeq" id="WP_205088300.1">
    <property type="nucleotide sequence ID" value="NZ_CALXQD010000009.1"/>
</dbReference>
<dbReference type="SUPFAM" id="SSF55315">
    <property type="entry name" value="L30e-like"/>
    <property type="match status" value="1"/>
</dbReference>
<dbReference type="EMBL" id="JACJLA010000018">
    <property type="protein sequence ID" value="MBM6913371.1"/>
    <property type="molecule type" value="Genomic_DNA"/>
</dbReference>
<organism evidence="2 3">
    <name type="scientific">Veillonella magna</name>
    <dbReference type="NCBI Taxonomy" id="464322"/>
    <lineage>
        <taxon>Bacteria</taxon>
        <taxon>Bacillati</taxon>
        <taxon>Bacillota</taxon>
        <taxon>Negativicutes</taxon>
        <taxon>Veillonellales</taxon>
        <taxon>Veillonellaceae</taxon>
        <taxon>Veillonella</taxon>
    </lineage>
</organism>
<feature type="domain" description="Ribosomal protein eL8/eL30/eS12/Gadd45" evidence="1">
    <location>
        <begin position="4"/>
        <end position="94"/>
    </location>
</feature>
<name>A0ABS2GGR3_9FIRM</name>
<evidence type="ECO:0000313" key="2">
    <source>
        <dbReference type="EMBL" id="MBM6913371.1"/>
    </source>
</evidence>
<dbReference type="Proteomes" id="UP000707138">
    <property type="component" value="Unassembled WGS sequence"/>
</dbReference>
<comment type="caution">
    <text evidence="2">The sequence shown here is derived from an EMBL/GenBank/DDBJ whole genome shotgun (WGS) entry which is preliminary data.</text>
</comment>
<proteinExistence type="predicted"/>
<dbReference type="InterPro" id="IPR029064">
    <property type="entry name" value="Ribosomal_eL30-like_sf"/>
</dbReference>
<sequence>MNEQKIKNLLGLAQRAGKLISGDFAVEKAVKRGGAPLVLLAMDCAANNTKKYTQMAETHGVPLRTLLTKEELGQAIGKELRAVVLVNDSGFAKALLAEIDQ</sequence>
<evidence type="ECO:0000313" key="3">
    <source>
        <dbReference type="Proteomes" id="UP000707138"/>
    </source>
</evidence>
<gene>
    <name evidence="2" type="ORF">H6A01_08570</name>
</gene>
<reference evidence="2 3" key="1">
    <citation type="journal article" date="2021" name="Sci. Rep.">
        <title>The distribution of antibiotic resistance genes in chicken gut microbiota commensals.</title>
        <authorList>
            <person name="Juricova H."/>
            <person name="Matiasovicova J."/>
            <person name="Kubasova T."/>
            <person name="Cejkova D."/>
            <person name="Rychlik I."/>
        </authorList>
    </citation>
    <scope>NUCLEOTIDE SEQUENCE [LARGE SCALE GENOMIC DNA]</scope>
    <source>
        <strain evidence="2 3">An537</strain>
    </source>
</reference>
<accession>A0ABS2GGR3</accession>
<dbReference type="InterPro" id="IPR004038">
    <property type="entry name" value="Ribosomal_eL8/eL30/eS12/Gad45"/>
</dbReference>
<evidence type="ECO:0000259" key="1">
    <source>
        <dbReference type="Pfam" id="PF01248"/>
    </source>
</evidence>
<protein>
    <submittedName>
        <fullName evidence="2">Ribosomal L7Ae/L30e/S12e/Gadd45 family protein</fullName>
    </submittedName>
</protein>
<dbReference type="Pfam" id="PF01248">
    <property type="entry name" value="Ribosomal_L7Ae"/>
    <property type="match status" value="1"/>
</dbReference>
<dbReference type="Gene3D" id="3.30.1330.30">
    <property type="match status" value="1"/>
</dbReference>